<evidence type="ECO:0000313" key="4">
    <source>
        <dbReference type="EMBL" id="AGH45119.1"/>
    </source>
</evidence>
<dbReference type="CDD" id="cd00886">
    <property type="entry name" value="MogA_MoaB"/>
    <property type="match status" value="1"/>
</dbReference>
<dbReference type="PIRSF" id="PIRSF006443">
    <property type="entry name" value="MoaB"/>
    <property type="match status" value="1"/>
</dbReference>
<dbReference type="HOGENOM" id="CLU_077358_2_2_6"/>
<dbReference type="Proteomes" id="UP000011864">
    <property type="component" value="Chromosome"/>
</dbReference>
<reference evidence="4 5" key="1">
    <citation type="journal article" date="2013" name="Genome Announc.">
        <title>Complete Genome Sequence of Glaciecola psychrophila Strain 170T.</title>
        <authorList>
            <person name="Yin J."/>
            <person name="Chen J."/>
            <person name="Liu G."/>
            <person name="Yu Y."/>
            <person name="Song L."/>
            <person name="Wang X."/>
            <person name="Qu X."/>
        </authorList>
    </citation>
    <scope>NUCLEOTIDE SEQUENCE [LARGE SCALE GENOMIC DNA]</scope>
    <source>
        <strain evidence="4 5">170</strain>
    </source>
</reference>
<proteinExistence type="inferred from homology"/>
<dbReference type="GO" id="GO:0006777">
    <property type="term" value="P:Mo-molybdopterin cofactor biosynthetic process"/>
    <property type="evidence" value="ECO:0007669"/>
    <property type="project" value="UniProtKB-UniRule"/>
</dbReference>
<dbReference type="OrthoDB" id="9784492at2"/>
<evidence type="ECO:0000256" key="1">
    <source>
        <dbReference type="ARBA" id="ARBA00015262"/>
    </source>
</evidence>
<comment type="pathway">
    <text evidence="2">Cofactor biosynthesis; molybdopterin biosynthesis.</text>
</comment>
<sequence>MAVSDSTIKQALNIAVLTVSDTRSEDNDTSGQYLNQAAIVDGHNVIHKKIVIDDKFQIRAVVSNWIAAADIQVILVTGGTGFTARDTTPEALLPLFEKEIEGFGELFRHVSYLEIGTSTVQSRALGGMANGTAIFCMPGSTGACKTAWNSILQQQLDSTHRPCSFVVHLKDITECPSRG</sequence>
<dbReference type="PANTHER" id="PTHR43232">
    <property type="entry name" value="MOLYBDENUM COFACTOR BIOSYNTHESIS PROTEIN B"/>
    <property type="match status" value="1"/>
</dbReference>
<dbReference type="eggNOG" id="COG0521">
    <property type="taxonomic scope" value="Bacteria"/>
</dbReference>
<feature type="domain" description="MoaB/Mog" evidence="3">
    <location>
        <begin position="15"/>
        <end position="159"/>
    </location>
</feature>
<evidence type="ECO:0000313" key="5">
    <source>
        <dbReference type="Proteomes" id="UP000011864"/>
    </source>
</evidence>
<dbReference type="InterPro" id="IPR013484">
    <property type="entry name" value="MoaB_proteobac"/>
</dbReference>
<dbReference type="PATRIC" id="fig|1129794.4.peg.2993"/>
<keyword evidence="5" id="KW-1185">Reference proteome</keyword>
<dbReference type="PANTHER" id="PTHR43232:SF2">
    <property type="entry name" value="MOLYBDENUM COFACTOR BIOSYNTHESIS PROTEIN B"/>
    <property type="match status" value="1"/>
</dbReference>
<dbReference type="Pfam" id="PF00994">
    <property type="entry name" value="MoCF_biosynth"/>
    <property type="match status" value="1"/>
</dbReference>
<dbReference type="NCBIfam" id="TIGR00177">
    <property type="entry name" value="molyb_syn"/>
    <property type="match status" value="1"/>
</dbReference>
<evidence type="ECO:0000256" key="2">
    <source>
        <dbReference type="PIRNR" id="PIRNR006443"/>
    </source>
</evidence>
<dbReference type="SUPFAM" id="SSF53218">
    <property type="entry name" value="Molybdenum cofactor biosynthesis proteins"/>
    <property type="match status" value="1"/>
</dbReference>
<dbReference type="SMART" id="SM00852">
    <property type="entry name" value="MoCF_biosynth"/>
    <property type="match status" value="1"/>
</dbReference>
<gene>
    <name evidence="4" type="ORF">C427_3010</name>
</gene>
<dbReference type="EMBL" id="CP003837">
    <property type="protein sequence ID" value="AGH45119.1"/>
    <property type="molecule type" value="Genomic_DNA"/>
</dbReference>
<dbReference type="NCBIfam" id="TIGR02667">
    <property type="entry name" value="moaB_proteo"/>
    <property type="match status" value="1"/>
</dbReference>
<dbReference type="InterPro" id="IPR012245">
    <property type="entry name" value="MoaB"/>
</dbReference>
<dbReference type="GO" id="GO:0005829">
    <property type="term" value="C:cytosol"/>
    <property type="evidence" value="ECO:0007669"/>
    <property type="project" value="TreeGrafter"/>
</dbReference>
<dbReference type="Gene3D" id="3.40.980.10">
    <property type="entry name" value="MoaB/Mog-like domain"/>
    <property type="match status" value="1"/>
</dbReference>
<keyword evidence="2" id="KW-0501">Molybdenum cofactor biosynthesis</keyword>
<dbReference type="KEGG" id="gps:C427_3010"/>
<dbReference type="UniPathway" id="UPA00344"/>
<dbReference type="STRING" id="1129794.C427_3010"/>
<dbReference type="InterPro" id="IPR036425">
    <property type="entry name" value="MoaB/Mog-like_dom_sf"/>
</dbReference>
<comment type="function">
    <text evidence="2">May be involved in the biosynthesis of molybdopterin.</text>
</comment>
<dbReference type="AlphaFoldDB" id="K7AU51"/>
<dbReference type="InterPro" id="IPR001453">
    <property type="entry name" value="MoaB/Mog_dom"/>
</dbReference>
<protein>
    <recommendedName>
        <fullName evidence="1 2">Molybdenum cofactor biosynthesis protein B</fullName>
    </recommendedName>
</protein>
<dbReference type="RefSeq" id="WP_007640138.1">
    <property type="nucleotide sequence ID" value="NC_020514.1"/>
</dbReference>
<name>K7AU51_9ALTE</name>
<organism evidence="4 5">
    <name type="scientific">Paraglaciecola psychrophila 170</name>
    <dbReference type="NCBI Taxonomy" id="1129794"/>
    <lineage>
        <taxon>Bacteria</taxon>
        <taxon>Pseudomonadati</taxon>
        <taxon>Pseudomonadota</taxon>
        <taxon>Gammaproteobacteria</taxon>
        <taxon>Alteromonadales</taxon>
        <taxon>Alteromonadaceae</taxon>
        <taxon>Paraglaciecola</taxon>
    </lineage>
</organism>
<accession>K7AU51</accession>
<evidence type="ECO:0000259" key="3">
    <source>
        <dbReference type="SMART" id="SM00852"/>
    </source>
</evidence>
<comment type="similarity">
    <text evidence="2">Belongs to the MoaB/Mog family.</text>
</comment>